<dbReference type="Proteomes" id="UP000601789">
    <property type="component" value="Unassembled WGS sequence"/>
</dbReference>
<accession>A0ABS0SE54</accession>
<dbReference type="Pfam" id="PF07183">
    <property type="entry name" value="DUF1403"/>
    <property type="match status" value="1"/>
</dbReference>
<comment type="caution">
    <text evidence="2">The sequence shown here is derived from an EMBL/GenBank/DDBJ whole genome shotgun (WGS) entry which is preliminary data.</text>
</comment>
<protein>
    <submittedName>
        <fullName evidence="2">DUF1403 family protein</fullName>
    </submittedName>
</protein>
<sequence length="367" mass="39735">MPRAAPLDALAVAGADCCAHRGAIASLSLPEAPPWSILASMIPEDQKPSRRRRKPKPLPGPLEHPVAPVPAWLRDASRSPASLEEASFIAGTALGALDHLVRRRQIWAGLWRQRLALASAATTVRRIGRLEDEEALRDAIHLTRNGDSVGPAGEMLLAWRDAVSLPPQDCLLPEALATQFQRFGRRDDDAVAVLADALADNANAGAISQTIDSFELVLRHSAVPEAAPFVSDLILARAFGWERAVPLIAPDVARGGFTRAISEEPAPIREERRIKLLSAYACAAIRAIDLSIDLGRKSERLLEAAPELRAKASGAVVEKLLSEDSLTASTPIVGITRWGMHRIFERLIAFGVLRELTGRSTFRIYGV</sequence>
<reference evidence="2 3" key="1">
    <citation type="submission" date="2020-10" db="EMBL/GenBank/DDBJ databases">
        <title>Aquamicrobium zhengzhouensis sp. nov., a exopolysaccharide producing bacterium isolated from farmland soil.</title>
        <authorList>
            <person name="Wang X."/>
        </authorList>
    </citation>
    <scope>NUCLEOTIDE SEQUENCE [LARGE SCALE GENOMIC DNA]</scope>
    <source>
        <strain evidence="3">cd-1</strain>
    </source>
</reference>
<gene>
    <name evidence="2" type="ORF">IOD40_10010</name>
</gene>
<evidence type="ECO:0000313" key="2">
    <source>
        <dbReference type="EMBL" id="MBI1620996.1"/>
    </source>
</evidence>
<keyword evidence="3" id="KW-1185">Reference proteome</keyword>
<dbReference type="RefSeq" id="WP_198476399.1">
    <property type="nucleotide sequence ID" value="NZ_JADGMQ010000005.1"/>
</dbReference>
<name>A0ABS0SE54_9HYPH</name>
<feature type="region of interest" description="Disordered" evidence="1">
    <location>
        <begin position="40"/>
        <end position="66"/>
    </location>
</feature>
<evidence type="ECO:0000256" key="1">
    <source>
        <dbReference type="SAM" id="MobiDB-lite"/>
    </source>
</evidence>
<organism evidence="2 3">
    <name type="scientific">Aquamicrobium zhengzhouense</name>
    <dbReference type="NCBI Taxonomy" id="2781738"/>
    <lineage>
        <taxon>Bacteria</taxon>
        <taxon>Pseudomonadati</taxon>
        <taxon>Pseudomonadota</taxon>
        <taxon>Alphaproteobacteria</taxon>
        <taxon>Hyphomicrobiales</taxon>
        <taxon>Phyllobacteriaceae</taxon>
        <taxon>Aquamicrobium</taxon>
    </lineage>
</organism>
<proteinExistence type="predicted"/>
<evidence type="ECO:0000313" key="3">
    <source>
        <dbReference type="Proteomes" id="UP000601789"/>
    </source>
</evidence>
<dbReference type="InterPro" id="IPR009843">
    <property type="entry name" value="DUF1403"/>
</dbReference>
<dbReference type="EMBL" id="JADGMQ010000005">
    <property type="protein sequence ID" value="MBI1620996.1"/>
    <property type="molecule type" value="Genomic_DNA"/>
</dbReference>